<dbReference type="SUPFAM" id="SSF51735">
    <property type="entry name" value="NAD(P)-binding Rossmann-fold domains"/>
    <property type="match status" value="1"/>
</dbReference>
<feature type="domain" description="Lactate/malate dehydrogenase C-terminal" evidence="10">
    <location>
        <begin position="151"/>
        <end position="316"/>
    </location>
</feature>
<sequence>MTATTNKLVIIGVGHVGSQVLTTAVAHQIASEIALIDIEEGRAIGEALDADHATPFDYNANINVHKGTYEDCADAKVIIMCAGPSIMPGENLDRLVLAGRNAETVKDVMSQIIKYTKDAVIIFITNPLDITTYYAANHFGYPKGKLFGTGTTLETARLKRIIADRYNVAPTGVQAFMLGEHGNSAFPAWSMVNIGGIPVTQLDQYFGIETPLDKGAIGKQVVQVAYDVLNGKGWTNTGIAMGAVRLAKAVMYDERFVGPVSVTFEGEYGITEKVSLSIPCVIGKNGVEKRLPLNLPEEEVNNLKNCAKTVRAVLDSINIE</sequence>
<feature type="domain" description="Lactate/malate dehydrogenase N-terminal" evidence="9">
    <location>
        <begin position="7"/>
        <end position="148"/>
    </location>
</feature>
<dbReference type="Pfam" id="PF00056">
    <property type="entry name" value="Ldh_1_N"/>
    <property type="match status" value="1"/>
</dbReference>
<dbReference type="InterPro" id="IPR015955">
    <property type="entry name" value="Lactate_DH/Glyco_Ohase_4_C"/>
</dbReference>
<evidence type="ECO:0000256" key="7">
    <source>
        <dbReference type="NCBIfam" id="TIGR01771"/>
    </source>
</evidence>
<dbReference type="InterPro" id="IPR001236">
    <property type="entry name" value="Lactate/malate_DH_N"/>
</dbReference>
<gene>
    <name evidence="11" type="primary">ldh</name>
    <name evidence="11" type="ORF">SPSIL_035240</name>
</gene>
<dbReference type="PANTHER" id="PTHR43128:SF16">
    <property type="entry name" value="L-LACTATE DEHYDROGENASE"/>
    <property type="match status" value="1"/>
</dbReference>
<evidence type="ECO:0000256" key="3">
    <source>
        <dbReference type="ARBA" id="ARBA00012967"/>
    </source>
</evidence>
<dbReference type="SUPFAM" id="SSF56327">
    <property type="entry name" value="LDH C-terminal domain-like"/>
    <property type="match status" value="1"/>
</dbReference>
<organism evidence="11 12">
    <name type="scientific">Sporomusa silvacetica DSM 10669</name>
    <dbReference type="NCBI Taxonomy" id="1123289"/>
    <lineage>
        <taxon>Bacteria</taxon>
        <taxon>Bacillati</taxon>
        <taxon>Bacillota</taxon>
        <taxon>Negativicutes</taxon>
        <taxon>Selenomonadales</taxon>
        <taxon>Sporomusaceae</taxon>
        <taxon>Sporomusa</taxon>
    </lineage>
</organism>
<dbReference type="Proteomes" id="UP000216752">
    <property type="component" value="Chromosome"/>
</dbReference>
<dbReference type="PROSITE" id="PS00064">
    <property type="entry name" value="L_LDH"/>
    <property type="match status" value="1"/>
</dbReference>
<dbReference type="PIRSF" id="PIRSF000102">
    <property type="entry name" value="Lac_mal_DH"/>
    <property type="match status" value="1"/>
</dbReference>
<comment type="catalytic activity">
    <reaction evidence="6">
        <text>(S)-lactate + NAD(+) = pyruvate + NADH + H(+)</text>
        <dbReference type="Rhea" id="RHEA:23444"/>
        <dbReference type="ChEBI" id="CHEBI:15361"/>
        <dbReference type="ChEBI" id="CHEBI:15378"/>
        <dbReference type="ChEBI" id="CHEBI:16651"/>
        <dbReference type="ChEBI" id="CHEBI:57540"/>
        <dbReference type="ChEBI" id="CHEBI:57945"/>
        <dbReference type="EC" id="1.1.1.27"/>
    </reaction>
</comment>
<dbReference type="InterPro" id="IPR001557">
    <property type="entry name" value="L-lactate/malate_DH"/>
</dbReference>
<dbReference type="EC" id="1.1.1.27" evidence="3 7"/>
<dbReference type="InterPro" id="IPR018177">
    <property type="entry name" value="L-lactate_DH_AS"/>
</dbReference>
<dbReference type="NCBIfam" id="TIGR01771">
    <property type="entry name" value="L-LDH-NAD"/>
    <property type="match status" value="1"/>
</dbReference>
<evidence type="ECO:0000256" key="5">
    <source>
        <dbReference type="ARBA" id="ARBA00023027"/>
    </source>
</evidence>
<dbReference type="InterPro" id="IPR036291">
    <property type="entry name" value="NAD(P)-bd_dom_sf"/>
</dbReference>
<evidence type="ECO:0000259" key="9">
    <source>
        <dbReference type="Pfam" id="PF00056"/>
    </source>
</evidence>
<keyword evidence="5" id="KW-0520">NAD</keyword>
<dbReference type="Pfam" id="PF02866">
    <property type="entry name" value="Ldh_1_C"/>
    <property type="match status" value="1"/>
</dbReference>
<evidence type="ECO:0000313" key="12">
    <source>
        <dbReference type="Proteomes" id="UP000216752"/>
    </source>
</evidence>
<protein>
    <recommendedName>
        <fullName evidence="3 7">L-lactate dehydrogenase</fullName>
        <ecNumber evidence="3 7">1.1.1.27</ecNumber>
    </recommendedName>
</protein>
<evidence type="ECO:0000256" key="4">
    <source>
        <dbReference type="ARBA" id="ARBA00023002"/>
    </source>
</evidence>
<reference evidence="11" key="1">
    <citation type="submission" date="2024-05" db="EMBL/GenBank/DDBJ databases">
        <title>Isolation and characterization of Sporomusa carbonis sp. nov., a carboxydotrophic hydrogenogen in the genus of Sporomusa isolated from a charcoal burning pile.</title>
        <authorList>
            <person name="Boeer T."/>
            <person name="Rosenbaum F."/>
            <person name="Eysell L."/>
            <person name="Mueller V."/>
            <person name="Daniel R."/>
            <person name="Poehlein A."/>
        </authorList>
    </citation>
    <scope>NUCLEOTIDE SEQUENCE [LARGE SCALE GENOMIC DNA]</scope>
    <source>
        <strain evidence="11">DSM 10669</strain>
    </source>
</reference>
<comment type="pathway">
    <text evidence="1">Fermentation; pyruvate fermentation to lactate; (S)-lactate from pyruvate: step 1/1.</text>
</comment>
<keyword evidence="12" id="KW-1185">Reference proteome</keyword>
<comment type="similarity">
    <text evidence="2">Belongs to the LDH/MDH superfamily. LDH family.</text>
</comment>
<name>A0ABZ3INQ0_9FIRM</name>
<dbReference type="Gene3D" id="3.90.110.10">
    <property type="entry name" value="Lactate dehydrogenase/glycoside hydrolase, family 4, C-terminal"/>
    <property type="match status" value="1"/>
</dbReference>
<dbReference type="InterPro" id="IPR022383">
    <property type="entry name" value="Lactate/malate_DH_C"/>
</dbReference>
<dbReference type="PRINTS" id="PR00086">
    <property type="entry name" value="LLDHDRGNASE"/>
</dbReference>
<dbReference type="EMBL" id="CP155573">
    <property type="protein sequence ID" value="XFO67329.1"/>
    <property type="molecule type" value="Genomic_DNA"/>
</dbReference>
<accession>A0ABZ3INQ0</accession>
<dbReference type="Gene3D" id="3.40.50.720">
    <property type="entry name" value="NAD(P)-binding Rossmann-like Domain"/>
    <property type="match status" value="1"/>
</dbReference>
<evidence type="ECO:0000259" key="10">
    <source>
        <dbReference type="Pfam" id="PF02866"/>
    </source>
</evidence>
<evidence type="ECO:0000313" key="11">
    <source>
        <dbReference type="EMBL" id="XFO67329.1"/>
    </source>
</evidence>
<dbReference type="GO" id="GO:0004459">
    <property type="term" value="F:L-lactate dehydrogenase (NAD+) activity"/>
    <property type="evidence" value="ECO:0007669"/>
    <property type="project" value="UniProtKB-EC"/>
</dbReference>
<dbReference type="InterPro" id="IPR011304">
    <property type="entry name" value="L-lactate_DH"/>
</dbReference>
<dbReference type="RefSeq" id="WP_094604634.1">
    <property type="nucleotide sequence ID" value="NZ_CP155573.1"/>
</dbReference>
<keyword evidence="4 8" id="KW-0560">Oxidoreductase</keyword>
<evidence type="ECO:0000256" key="2">
    <source>
        <dbReference type="ARBA" id="ARBA00006054"/>
    </source>
</evidence>
<evidence type="ECO:0000256" key="8">
    <source>
        <dbReference type="RuleBase" id="RU003369"/>
    </source>
</evidence>
<proteinExistence type="inferred from homology"/>
<dbReference type="PANTHER" id="PTHR43128">
    <property type="entry name" value="L-2-HYDROXYCARBOXYLATE DEHYDROGENASE (NAD(P)(+))"/>
    <property type="match status" value="1"/>
</dbReference>
<evidence type="ECO:0000256" key="6">
    <source>
        <dbReference type="ARBA" id="ARBA00049258"/>
    </source>
</evidence>
<evidence type="ECO:0000256" key="1">
    <source>
        <dbReference type="ARBA" id="ARBA00004843"/>
    </source>
</evidence>